<gene>
    <name evidence="3" type="ORF">ABIE13_001301</name>
</gene>
<dbReference type="PANTHER" id="PTHR42928:SF5">
    <property type="entry name" value="BLR1237 PROTEIN"/>
    <property type="match status" value="1"/>
</dbReference>
<protein>
    <submittedName>
        <fullName evidence="3">Tripartite-type tricarboxylate transporter receptor subunit TctC</fullName>
    </submittedName>
</protein>
<dbReference type="PIRSF" id="PIRSF017082">
    <property type="entry name" value="YflP"/>
    <property type="match status" value="1"/>
</dbReference>
<comment type="similarity">
    <text evidence="1">Belongs to the UPF0065 (bug) family.</text>
</comment>
<dbReference type="InterPro" id="IPR006311">
    <property type="entry name" value="TAT_signal"/>
</dbReference>
<reference evidence="3 4" key="1">
    <citation type="submission" date="2024-06" db="EMBL/GenBank/DDBJ databases">
        <title>Sorghum-associated microbial communities from plants grown in Nebraska, USA.</title>
        <authorList>
            <person name="Schachtman D."/>
        </authorList>
    </citation>
    <scope>NUCLEOTIDE SEQUENCE [LARGE SCALE GENOMIC DNA]</scope>
    <source>
        <strain evidence="3 4">2709</strain>
    </source>
</reference>
<dbReference type="Pfam" id="PF03401">
    <property type="entry name" value="TctC"/>
    <property type="match status" value="1"/>
</dbReference>
<dbReference type="RefSeq" id="WP_354442155.1">
    <property type="nucleotide sequence ID" value="NZ_JBEPSH010000002.1"/>
</dbReference>
<evidence type="ECO:0000313" key="4">
    <source>
        <dbReference type="Proteomes" id="UP001549320"/>
    </source>
</evidence>
<keyword evidence="2" id="KW-0732">Signal</keyword>
<dbReference type="InterPro" id="IPR005064">
    <property type="entry name" value="BUG"/>
</dbReference>
<dbReference type="PROSITE" id="PS51318">
    <property type="entry name" value="TAT"/>
    <property type="match status" value="1"/>
</dbReference>
<dbReference type="EMBL" id="JBEPSH010000002">
    <property type="protein sequence ID" value="MET4576201.1"/>
    <property type="molecule type" value="Genomic_DNA"/>
</dbReference>
<dbReference type="CDD" id="cd13578">
    <property type="entry name" value="PBP2_Bug27"/>
    <property type="match status" value="1"/>
</dbReference>
<evidence type="ECO:0000256" key="1">
    <source>
        <dbReference type="ARBA" id="ARBA00006987"/>
    </source>
</evidence>
<feature type="signal peptide" evidence="2">
    <location>
        <begin position="1"/>
        <end position="35"/>
    </location>
</feature>
<dbReference type="SUPFAM" id="SSF53850">
    <property type="entry name" value="Periplasmic binding protein-like II"/>
    <property type="match status" value="1"/>
</dbReference>
<dbReference type="Proteomes" id="UP001549320">
    <property type="component" value="Unassembled WGS sequence"/>
</dbReference>
<name>A0ABV2Q583_9BURK</name>
<dbReference type="InterPro" id="IPR042100">
    <property type="entry name" value="Bug_dom1"/>
</dbReference>
<comment type="caution">
    <text evidence="3">The sequence shown here is derived from an EMBL/GenBank/DDBJ whole genome shotgun (WGS) entry which is preliminary data.</text>
</comment>
<organism evidence="3 4">
    <name type="scientific">Ottowia thiooxydans</name>
    <dbReference type="NCBI Taxonomy" id="219182"/>
    <lineage>
        <taxon>Bacteria</taxon>
        <taxon>Pseudomonadati</taxon>
        <taxon>Pseudomonadota</taxon>
        <taxon>Betaproteobacteria</taxon>
        <taxon>Burkholderiales</taxon>
        <taxon>Comamonadaceae</taxon>
        <taxon>Ottowia</taxon>
    </lineage>
</organism>
<accession>A0ABV2Q583</accession>
<dbReference type="PANTHER" id="PTHR42928">
    <property type="entry name" value="TRICARBOXYLATE-BINDING PROTEIN"/>
    <property type="match status" value="1"/>
</dbReference>
<dbReference type="Gene3D" id="3.40.190.10">
    <property type="entry name" value="Periplasmic binding protein-like II"/>
    <property type="match status" value="1"/>
</dbReference>
<keyword evidence="3" id="KW-0675">Receptor</keyword>
<proteinExistence type="inferred from homology"/>
<keyword evidence="4" id="KW-1185">Reference proteome</keyword>
<evidence type="ECO:0000256" key="2">
    <source>
        <dbReference type="SAM" id="SignalP"/>
    </source>
</evidence>
<sequence length="337" mass="35710">MKPQTTALSRRTLVKAAVVAPLAPLGVLSPFSAHASTPWPNQPVRVIVPFPAGGNTDLVGRIVSKSMADDLRQPVVIDNRAGAGGNIGVEAAVRAPADGYTLAYSTLSTYALNVGLYSKLPYDPLKDLAPVAMTVEVPLVLVVPASSGIRTLPELLQRLKSRPGHFNYASAGNGTSSHIACHLFSQMAGVDVQHIPYRGTGPAMTDLMGGIVAFAMDAPSVVNSLIKSGRLNAIAVAVPKRMKGLPDVPTFDEAGLKGFRAYSWNAFWAPAGTPDAVLDRLNASVNKAMANPANARQIEESGVVAYPAMNRAQVAAFMKKEYDTWVPLVRSMKVQLD</sequence>
<evidence type="ECO:0000313" key="3">
    <source>
        <dbReference type="EMBL" id="MET4576201.1"/>
    </source>
</evidence>
<dbReference type="Gene3D" id="3.40.190.150">
    <property type="entry name" value="Bordetella uptake gene, domain 1"/>
    <property type="match status" value="1"/>
</dbReference>
<feature type="chain" id="PRO_5045611113" evidence="2">
    <location>
        <begin position="36"/>
        <end position="337"/>
    </location>
</feature>